<comment type="caution">
    <text evidence="1">The sequence shown here is derived from an EMBL/GenBank/DDBJ whole genome shotgun (WGS) entry which is preliminary data.</text>
</comment>
<sequence length="244" mass="28018">MDHVSEYNVDEGLLGLGEFIFLEMLSEMKHPQDVRQILAICKKFHKLQEHPRFLIQITPAFIIKEESQGRLQGMQFIHSDQYAETTIAIDPIITEGISRVEIVFQDTRGYCFSLGIADASCSFDADNEPSDDGNDKNIVQYLHGLEYGEINHIARNTIGNERYDDGQRIAIEVDMTTDPRRATFFVDNVEQPNYVIGIPSEIRFWVYTWEKLSSFTILKFEKLVQSTAKGVEGSKALEWGKEWK</sequence>
<evidence type="ECO:0000313" key="2">
    <source>
        <dbReference type="Proteomes" id="UP000324800"/>
    </source>
</evidence>
<gene>
    <name evidence="1" type="ORF">EZS28_037336</name>
</gene>
<dbReference type="EMBL" id="SNRW01018643">
    <property type="protein sequence ID" value="KAA6367137.1"/>
    <property type="molecule type" value="Genomic_DNA"/>
</dbReference>
<proteinExistence type="predicted"/>
<accession>A0A5J4U977</accession>
<name>A0A5J4U977_9EUKA</name>
<reference evidence="1 2" key="1">
    <citation type="submission" date="2019-03" db="EMBL/GenBank/DDBJ databases">
        <title>Single cell metagenomics reveals metabolic interactions within the superorganism composed of flagellate Streblomastix strix and complex community of Bacteroidetes bacteria on its surface.</title>
        <authorList>
            <person name="Treitli S.C."/>
            <person name="Kolisko M."/>
            <person name="Husnik F."/>
            <person name="Keeling P."/>
            <person name="Hampl V."/>
        </authorList>
    </citation>
    <scope>NUCLEOTIDE SEQUENCE [LARGE SCALE GENOMIC DNA]</scope>
    <source>
        <strain evidence="1">ST1C</strain>
    </source>
</reference>
<protein>
    <submittedName>
        <fullName evidence="1">Uncharacterized protein</fullName>
    </submittedName>
</protein>
<evidence type="ECO:0000313" key="1">
    <source>
        <dbReference type="EMBL" id="KAA6367137.1"/>
    </source>
</evidence>
<organism evidence="1 2">
    <name type="scientific">Streblomastix strix</name>
    <dbReference type="NCBI Taxonomy" id="222440"/>
    <lineage>
        <taxon>Eukaryota</taxon>
        <taxon>Metamonada</taxon>
        <taxon>Preaxostyla</taxon>
        <taxon>Oxymonadida</taxon>
        <taxon>Streblomastigidae</taxon>
        <taxon>Streblomastix</taxon>
    </lineage>
</organism>
<dbReference type="Proteomes" id="UP000324800">
    <property type="component" value="Unassembled WGS sequence"/>
</dbReference>
<dbReference type="AlphaFoldDB" id="A0A5J4U977"/>